<name>A0A9L0IGM2_EQUAS</name>
<organism evidence="2 3">
    <name type="scientific">Equus asinus</name>
    <name type="common">Donkey</name>
    <name type="synonym">Equus africanus asinus</name>
    <dbReference type="NCBI Taxonomy" id="9793"/>
    <lineage>
        <taxon>Eukaryota</taxon>
        <taxon>Metazoa</taxon>
        <taxon>Chordata</taxon>
        <taxon>Craniata</taxon>
        <taxon>Vertebrata</taxon>
        <taxon>Euteleostomi</taxon>
        <taxon>Mammalia</taxon>
        <taxon>Eutheria</taxon>
        <taxon>Laurasiatheria</taxon>
        <taxon>Perissodactyla</taxon>
        <taxon>Equidae</taxon>
        <taxon>Equus</taxon>
    </lineage>
</organism>
<dbReference type="Proteomes" id="UP000694387">
    <property type="component" value="Chromosome 5"/>
</dbReference>
<evidence type="ECO:0000313" key="2">
    <source>
        <dbReference type="Ensembl" id="ENSEASP00005039342.1"/>
    </source>
</evidence>
<keyword evidence="3" id="KW-1185">Reference proteome</keyword>
<dbReference type="AlphaFoldDB" id="A0A9L0IGM2"/>
<feature type="compositionally biased region" description="Low complexity" evidence="1">
    <location>
        <begin position="111"/>
        <end position="124"/>
    </location>
</feature>
<feature type="compositionally biased region" description="Pro residues" evidence="1">
    <location>
        <begin position="138"/>
        <end position="153"/>
    </location>
</feature>
<feature type="region of interest" description="Disordered" evidence="1">
    <location>
        <begin position="111"/>
        <end position="160"/>
    </location>
</feature>
<dbReference type="Ensembl" id="ENSEAST00005039281.1">
    <property type="protein sequence ID" value="ENSEASP00005039342.1"/>
    <property type="gene ID" value="ENSEASG00005036088.1"/>
</dbReference>
<evidence type="ECO:0000256" key="1">
    <source>
        <dbReference type="SAM" id="MobiDB-lite"/>
    </source>
</evidence>
<reference evidence="2" key="2">
    <citation type="submission" date="2025-08" db="UniProtKB">
        <authorList>
            <consortium name="Ensembl"/>
        </authorList>
    </citation>
    <scope>IDENTIFICATION</scope>
</reference>
<reference evidence="2 3" key="1">
    <citation type="journal article" date="2020" name="Nat. Commun.">
        <title>Donkey genomes provide new insights into domestication and selection for coat color.</title>
        <authorList>
            <person name="Wang"/>
            <person name="C."/>
            <person name="Li"/>
            <person name="H."/>
            <person name="Guo"/>
            <person name="Y."/>
            <person name="Huang"/>
            <person name="J."/>
            <person name="Sun"/>
            <person name="Y."/>
            <person name="Min"/>
            <person name="J."/>
            <person name="Wang"/>
            <person name="J."/>
            <person name="Fang"/>
            <person name="X."/>
            <person name="Zhao"/>
            <person name="Z."/>
            <person name="Wang"/>
            <person name="S."/>
            <person name="Zhang"/>
            <person name="Y."/>
            <person name="Liu"/>
            <person name="Q."/>
            <person name="Jiang"/>
            <person name="Q."/>
            <person name="Wang"/>
            <person name="X."/>
            <person name="Guo"/>
            <person name="Y."/>
            <person name="Yang"/>
            <person name="C."/>
            <person name="Wang"/>
            <person name="Y."/>
            <person name="Tian"/>
            <person name="F."/>
            <person name="Zhuang"/>
            <person name="G."/>
            <person name="Fan"/>
            <person name="Y."/>
            <person name="Gao"/>
            <person name="Q."/>
            <person name="Li"/>
            <person name="Y."/>
            <person name="Ju"/>
            <person name="Z."/>
            <person name="Li"/>
            <person name="J."/>
            <person name="Li"/>
            <person name="R."/>
            <person name="Hou"/>
            <person name="M."/>
            <person name="Yang"/>
            <person name="G."/>
            <person name="Liu"/>
            <person name="G."/>
            <person name="Liu"/>
            <person name="W."/>
            <person name="Guo"/>
            <person name="J."/>
            <person name="Pan"/>
            <person name="S."/>
            <person name="Fan"/>
            <person name="G."/>
            <person name="Zhang"/>
            <person name="W."/>
            <person name="Zhang"/>
            <person name="R."/>
            <person name="Yu"/>
            <person name="J."/>
            <person name="Zhang"/>
            <person name="X."/>
            <person name="Yin"/>
            <person name="Q."/>
            <person name="Ji"/>
            <person name="C."/>
            <person name="Jin"/>
            <person name="Y."/>
            <person name="Yue"/>
            <person name="G."/>
            <person name="Liu"/>
            <person name="M."/>
            <person name="Xu"/>
            <person name="J."/>
            <person name="Liu"/>
            <person name="S."/>
            <person name="Jordana"/>
            <person name="J."/>
            <person name="Noce"/>
            <person name="A."/>
            <person name="Amills"/>
            <person name="M."/>
            <person name="Wu"/>
            <person name="D.D."/>
            <person name="Li"/>
            <person name="S."/>
            <person name="Zhou"/>
            <person name="X. and Zhong"/>
            <person name="J."/>
        </authorList>
    </citation>
    <scope>NUCLEOTIDE SEQUENCE [LARGE SCALE GENOMIC DNA]</scope>
</reference>
<accession>A0A9L0IGM2</accession>
<protein>
    <submittedName>
        <fullName evidence="2">Uncharacterized protein</fullName>
    </submittedName>
</protein>
<feature type="region of interest" description="Disordered" evidence="1">
    <location>
        <begin position="1"/>
        <end position="47"/>
    </location>
</feature>
<evidence type="ECO:0000313" key="3">
    <source>
        <dbReference type="Proteomes" id="UP000694387"/>
    </source>
</evidence>
<proteinExistence type="predicted"/>
<reference evidence="2" key="3">
    <citation type="submission" date="2025-09" db="UniProtKB">
        <authorList>
            <consortium name="Ensembl"/>
        </authorList>
    </citation>
    <scope>IDENTIFICATION</scope>
</reference>
<dbReference type="GeneTree" id="ENSGT01090000263333"/>
<sequence>MGKLRSRAWRSTARGEGEGGASCLAGRLAPGPPPPAPRAGSPRPVFALATPPPRERVMVAALVAAWLLLAVAARAQREQDFYDFKAVNIRGKLVSLEKYRGSVSVRPRGLGAALAGPDGGAPRPGTLPGMAPRGLGPPGNPALAPPSSVPGIPPRRGAPRSCAGLARDYVAQPPRSVKSETLAAGADFPPSDFGLRGRTSPRGWMSRPSLCHAWVGIGTLASCGLCLSCP</sequence>